<dbReference type="Pfam" id="PF05678">
    <property type="entry name" value="VQ"/>
    <property type="match status" value="1"/>
</dbReference>
<dbReference type="OrthoDB" id="1726347at2759"/>
<evidence type="ECO:0000259" key="2">
    <source>
        <dbReference type="Pfam" id="PF05678"/>
    </source>
</evidence>
<reference evidence="3" key="1">
    <citation type="submission" date="2022-02" db="EMBL/GenBank/DDBJ databases">
        <authorList>
            <person name="Henning P.M."/>
            <person name="McCubbin A.G."/>
            <person name="Shore J.S."/>
        </authorList>
    </citation>
    <scope>NUCLEOTIDE SEQUENCE</scope>
    <source>
        <strain evidence="3">F60SS</strain>
        <tissue evidence="3">Leaves</tissue>
    </source>
</reference>
<comment type="caution">
    <text evidence="3">The sequence shown here is derived from an EMBL/GenBank/DDBJ whole genome shotgun (WGS) entry which is preliminary data.</text>
</comment>
<organism evidence="3 4">
    <name type="scientific">Turnera subulata</name>
    <dbReference type="NCBI Taxonomy" id="218843"/>
    <lineage>
        <taxon>Eukaryota</taxon>
        <taxon>Viridiplantae</taxon>
        <taxon>Streptophyta</taxon>
        <taxon>Embryophyta</taxon>
        <taxon>Tracheophyta</taxon>
        <taxon>Spermatophyta</taxon>
        <taxon>Magnoliopsida</taxon>
        <taxon>eudicotyledons</taxon>
        <taxon>Gunneridae</taxon>
        <taxon>Pentapetalae</taxon>
        <taxon>rosids</taxon>
        <taxon>fabids</taxon>
        <taxon>Malpighiales</taxon>
        <taxon>Passifloraceae</taxon>
        <taxon>Turnera</taxon>
    </lineage>
</organism>
<evidence type="ECO:0000256" key="1">
    <source>
        <dbReference type="SAM" id="MobiDB-lite"/>
    </source>
</evidence>
<feature type="compositionally biased region" description="Low complexity" evidence="1">
    <location>
        <begin position="21"/>
        <end position="41"/>
    </location>
</feature>
<feature type="domain" description="VQ" evidence="2">
    <location>
        <begin position="61"/>
        <end position="86"/>
    </location>
</feature>
<keyword evidence="4" id="KW-1185">Reference proteome</keyword>
<dbReference type="Proteomes" id="UP001141552">
    <property type="component" value="Unassembled WGS sequence"/>
</dbReference>
<dbReference type="PANTHER" id="PTHR33179:SF30">
    <property type="entry name" value="VQ DOMAIN-CONTAINING PROTEIN"/>
    <property type="match status" value="1"/>
</dbReference>
<accession>A0A9Q0FKI5</accession>
<dbReference type="PANTHER" id="PTHR33179">
    <property type="entry name" value="VQ MOTIF-CONTAINING PROTEIN"/>
    <property type="match status" value="1"/>
</dbReference>
<protein>
    <recommendedName>
        <fullName evidence="2">VQ domain-containing protein</fullName>
    </recommendedName>
</protein>
<feature type="compositionally biased region" description="Basic residues" evidence="1">
    <location>
        <begin position="49"/>
        <end position="59"/>
    </location>
</feature>
<dbReference type="InterPro" id="IPR039609">
    <property type="entry name" value="VQ_15/22"/>
</dbReference>
<evidence type="ECO:0000313" key="4">
    <source>
        <dbReference type="Proteomes" id="UP001141552"/>
    </source>
</evidence>
<feature type="region of interest" description="Disordered" evidence="1">
    <location>
        <begin position="21"/>
        <end position="64"/>
    </location>
</feature>
<reference evidence="3" key="2">
    <citation type="journal article" date="2023" name="Plants (Basel)">
        <title>Annotation of the Turnera subulata (Passifloraceae) Draft Genome Reveals the S-Locus Evolved after the Divergence of Turneroideae from Passifloroideae in a Stepwise Manner.</title>
        <authorList>
            <person name="Henning P.M."/>
            <person name="Roalson E.H."/>
            <person name="Mir W."/>
            <person name="McCubbin A.G."/>
            <person name="Shore J.S."/>
        </authorList>
    </citation>
    <scope>NUCLEOTIDE SEQUENCE</scope>
    <source>
        <strain evidence="3">F60SS</strain>
    </source>
</reference>
<gene>
    <name evidence="3" type="ORF">Tsubulata_009188</name>
</gene>
<dbReference type="EMBL" id="JAKUCV010005221">
    <property type="protein sequence ID" value="KAJ4832057.1"/>
    <property type="molecule type" value="Genomic_DNA"/>
</dbReference>
<sequence length="213" mass="23053">MSEANRNYMAGSGYEKNGRVAAAAAGGDSSKSLTSSVNSSSAGQLMRSKPIRRRSRASKRTPTTLLNADATNFRALVQEFTGCPPIPFATTRRGPINLSFEQNQQHNFPTTTLVAPSHLGNSNSNNYQQHLNRCLPGQHYQLHQDQPCRPSLQTHPNATATATTTFFHAGSGQPINPSNLQMPDGLVLGGNTTTLEELVAQTLSDENHIEGYF</sequence>
<proteinExistence type="predicted"/>
<dbReference type="AlphaFoldDB" id="A0A9Q0FKI5"/>
<name>A0A9Q0FKI5_9ROSI</name>
<evidence type="ECO:0000313" key="3">
    <source>
        <dbReference type="EMBL" id="KAJ4832057.1"/>
    </source>
</evidence>
<dbReference type="InterPro" id="IPR008889">
    <property type="entry name" value="VQ"/>
</dbReference>